<organism evidence="1 2">
    <name type="scientific">Metallosphaera prunae</name>
    <dbReference type="NCBI Taxonomy" id="47304"/>
    <lineage>
        <taxon>Archaea</taxon>
        <taxon>Thermoproteota</taxon>
        <taxon>Thermoprotei</taxon>
        <taxon>Sulfolobales</taxon>
        <taxon>Sulfolobaceae</taxon>
        <taxon>Metallosphaera</taxon>
    </lineage>
</organism>
<gene>
    <name evidence="1" type="ORF">DFR88_03010</name>
</gene>
<accession>A0A4D8S1J2</accession>
<dbReference type="Proteomes" id="UP000298568">
    <property type="component" value="Chromosome"/>
</dbReference>
<keyword evidence="2" id="KW-1185">Reference proteome</keyword>
<proteinExistence type="predicted"/>
<dbReference type="AlphaFoldDB" id="A0A4D8S1J2"/>
<evidence type="ECO:0000313" key="1">
    <source>
        <dbReference type="EMBL" id="QCO29592.1"/>
    </source>
</evidence>
<dbReference type="EMBL" id="CP031156">
    <property type="protein sequence ID" value="QCO29592.1"/>
    <property type="molecule type" value="Genomic_DNA"/>
</dbReference>
<sequence length="250" mass="28964">MSKMLNKKYASELSRVSTWSLDKKIEVVMDVNDTSIVLSKLRSFREVTLYPLPTTLKETLEVGGALRESGIRTSIEGYPFSVEPRVRREEAMDLPNVALIWDPREPTWNMDTMVSLGQANEPKEGQFIIGRDFPITDPRTGVLAYFLKKTTYVQFKYQKETLSVGEVNGEIRDEEYLIRPNKWMTDMAVVRIKEVEKREVTVNSWELFCRPLGSVFVPVNKREMFNVMIGLKMRSGHFPLDCMKYFGEVR</sequence>
<name>A0A4D8S1J2_METPR</name>
<dbReference type="KEGG" id="mpru:DFR88_03010"/>
<evidence type="ECO:0000313" key="2">
    <source>
        <dbReference type="Proteomes" id="UP000298568"/>
    </source>
</evidence>
<protein>
    <submittedName>
        <fullName evidence="1">Uncharacterized protein</fullName>
    </submittedName>
</protein>
<reference evidence="1 2" key="1">
    <citation type="submission" date="2018-07" db="EMBL/GenBank/DDBJ databases">
        <title>Complete Genome Sequences of Extremely Thermoacidophilic, Metal-Mobilizing Type-Strain Members of the Archaeal Family Sulfolobaceae: Acidianus brierleyi DSM-1651T, Acidianus sulfidivorans DSM-18786T, Metallosphaera hakonensis DSM-7519T, and Metallosphaera prunae DSM-10039T.</title>
        <authorList>
            <person name="Counts J.A."/>
            <person name="Kelly R.M."/>
        </authorList>
    </citation>
    <scope>NUCLEOTIDE SEQUENCE [LARGE SCALE GENOMIC DNA]</scope>
    <source>
        <strain evidence="1 2">Ron 12/II</strain>
    </source>
</reference>